<comment type="caution">
    <text evidence="1">The sequence shown here is derived from an EMBL/GenBank/DDBJ whole genome shotgun (WGS) entry which is preliminary data.</text>
</comment>
<sequence>QSAAAAKKGTTTAAVQEEVASAATARDAGIGHELGISAGQGQPQLRVFWVATEVYANA</sequence>
<accession>A0AAN9ABW8</accession>
<feature type="non-terminal residue" evidence="1">
    <location>
        <position position="58"/>
    </location>
</feature>
<protein>
    <submittedName>
        <fullName evidence="1">Uncharacterized protein</fullName>
    </submittedName>
</protein>
<keyword evidence="2" id="KW-1185">Reference proteome</keyword>
<dbReference type="Proteomes" id="UP001381693">
    <property type="component" value="Unassembled WGS sequence"/>
</dbReference>
<proteinExistence type="predicted"/>
<dbReference type="AlphaFoldDB" id="A0AAN9ABW8"/>
<evidence type="ECO:0000313" key="2">
    <source>
        <dbReference type="Proteomes" id="UP001381693"/>
    </source>
</evidence>
<gene>
    <name evidence="1" type="ORF">SK128_013113</name>
</gene>
<feature type="non-terminal residue" evidence="1">
    <location>
        <position position="1"/>
    </location>
</feature>
<dbReference type="EMBL" id="JAXCGZ010006328">
    <property type="protein sequence ID" value="KAK7079855.1"/>
    <property type="molecule type" value="Genomic_DNA"/>
</dbReference>
<reference evidence="1 2" key="1">
    <citation type="submission" date="2023-11" db="EMBL/GenBank/DDBJ databases">
        <title>Halocaridina rubra genome assembly.</title>
        <authorList>
            <person name="Smith C."/>
        </authorList>
    </citation>
    <scope>NUCLEOTIDE SEQUENCE [LARGE SCALE GENOMIC DNA]</scope>
    <source>
        <strain evidence="1">EP-1</strain>
        <tissue evidence="1">Whole</tissue>
    </source>
</reference>
<evidence type="ECO:0000313" key="1">
    <source>
        <dbReference type="EMBL" id="KAK7079855.1"/>
    </source>
</evidence>
<organism evidence="1 2">
    <name type="scientific">Halocaridina rubra</name>
    <name type="common">Hawaiian red shrimp</name>
    <dbReference type="NCBI Taxonomy" id="373956"/>
    <lineage>
        <taxon>Eukaryota</taxon>
        <taxon>Metazoa</taxon>
        <taxon>Ecdysozoa</taxon>
        <taxon>Arthropoda</taxon>
        <taxon>Crustacea</taxon>
        <taxon>Multicrustacea</taxon>
        <taxon>Malacostraca</taxon>
        <taxon>Eumalacostraca</taxon>
        <taxon>Eucarida</taxon>
        <taxon>Decapoda</taxon>
        <taxon>Pleocyemata</taxon>
        <taxon>Caridea</taxon>
        <taxon>Atyoidea</taxon>
        <taxon>Atyidae</taxon>
        <taxon>Halocaridina</taxon>
    </lineage>
</organism>
<name>A0AAN9ABW8_HALRR</name>